<dbReference type="InterPro" id="IPR002401">
    <property type="entry name" value="Cyt_P450_E_grp-I"/>
</dbReference>
<dbReference type="GO" id="GO:0046872">
    <property type="term" value="F:metal ion binding"/>
    <property type="evidence" value="ECO:0007669"/>
    <property type="project" value="UniProtKB-KW"/>
</dbReference>
<dbReference type="InterPro" id="IPR050196">
    <property type="entry name" value="Cytochrome_P450_Monoox"/>
</dbReference>
<keyword evidence="2 3" id="KW-0349">Heme</keyword>
<dbReference type="EMBL" id="JBJKFK010005531">
    <property type="protein sequence ID" value="KAL3308273.1"/>
    <property type="molecule type" value="Genomic_DNA"/>
</dbReference>
<evidence type="ECO:0000313" key="4">
    <source>
        <dbReference type="EMBL" id="KAL3308273.1"/>
    </source>
</evidence>
<dbReference type="PRINTS" id="PR00463">
    <property type="entry name" value="EP450I"/>
</dbReference>
<dbReference type="AlphaFoldDB" id="A0ABD2PL66"/>
<dbReference type="PROSITE" id="PS00086">
    <property type="entry name" value="CYTOCHROME_P450"/>
    <property type="match status" value="1"/>
</dbReference>
<comment type="similarity">
    <text evidence="1 3">Belongs to the cytochrome P450 family.</text>
</comment>
<keyword evidence="3" id="KW-0560">Oxidoreductase</keyword>
<comment type="cofactor">
    <cofactor evidence="2">
        <name>heme</name>
        <dbReference type="ChEBI" id="CHEBI:30413"/>
    </cofactor>
</comment>
<dbReference type="PRINTS" id="PR00385">
    <property type="entry name" value="P450"/>
</dbReference>
<evidence type="ECO:0000256" key="3">
    <source>
        <dbReference type="RuleBase" id="RU000461"/>
    </source>
</evidence>
<dbReference type="InterPro" id="IPR036396">
    <property type="entry name" value="Cyt_P450_sf"/>
</dbReference>
<dbReference type="GO" id="GO:0004497">
    <property type="term" value="F:monooxygenase activity"/>
    <property type="evidence" value="ECO:0007669"/>
    <property type="project" value="UniProtKB-KW"/>
</dbReference>
<feature type="binding site" description="axial binding residue" evidence="2">
    <location>
        <position position="457"/>
    </location>
    <ligand>
        <name>heme</name>
        <dbReference type="ChEBI" id="CHEBI:30413"/>
    </ligand>
    <ligandPart>
        <name>Fe</name>
        <dbReference type="ChEBI" id="CHEBI:18248"/>
    </ligandPart>
</feature>
<reference evidence="4 5" key="1">
    <citation type="submission" date="2024-11" db="EMBL/GenBank/DDBJ databases">
        <title>Adaptive evolution of stress response genes in parasites aligns with host niche diversity.</title>
        <authorList>
            <person name="Hahn C."/>
            <person name="Resl P."/>
        </authorList>
    </citation>
    <scope>NUCLEOTIDE SEQUENCE [LARGE SCALE GENOMIC DNA]</scope>
    <source>
        <strain evidence="4">EGGRZ-B1_66</strain>
        <tissue evidence="4">Body</tissue>
    </source>
</reference>
<keyword evidence="2 3" id="KW-0479">Metal-binding</keyword>
<dbReference type="Proteomes" id="UP001626550">
    <property type="component" value="Unassembled WGS sequence"/>
</dbReference>
<protein>
    <submittedName>
        <fullName evidence="4">Cytochrome P450 4d2</fullName>
    </submittedName>
</protein>
<dbReference type="Pfam" id="PF00067">
    <property type="entry name" value="p450"/>
    <property type="match status" value="1"/>
</dbReference>
<evidence type="ECO:0000256" key="2">
    <source>
        <dbReference type="PIRSR" id="PIRSR602401-1"/>
    </source>
</evidence>
<evidence type="ECO:0000313" key="5">
    <source>
        <dbReference type="Proteomes" id="UP001626550"/>
    </source>
</evidence>
<dbReference type="InterPro" id="IPR001128">
    <property type="entry name" value="Cyt_P450"/>
</dbReference>
<keyword evidence="3" id="KW-0503">Monooxygenase</keyword>
<comment type="caution">
    <text evidence="4">The sequence shown here is derived from an EMBL/GenBank/DDBJ whole genome shotgun (WGS) entry which is preliminary data.</text>
</comment>
<keyword evidence="5" id="KW-1185">Reference proteome</keyword>
<proteinExistence type="inferred from homology"/>
<accession>A0ABD2PL66</accession>
<name>A0ABD2PL66_9PLAT</name>
<gene>
    <name evidence="4" type="primary">CYP4D2</name>
    <name evidence="4" type="ORF">Ciccas_013197</name>
</gene>
<dbReference type="SUPFAM" id="SSF48264">
    <property type="entry name" value="Cytochrome P450"/>
    <property type="match status" value="1"/>
</dbReference>
<evidence type="ECO:0000256" key="1">
    <source>
        <dbReference type="ARBA" id="ARBA00010617"/>
    </source>
</evidence>
<organism evidence="4 5">
    <name type="scientific">Cichlidogyrus casuarinus</name>
    <dbReference type="NCBI Taxonomy" id="1844966"/>
    <lineage>
        <taxon>Eukaryota</taxon>
        <taxon>Metazoa</taxon>
        <taxon>Spiralia</taxon>
        <taxon>Lophotrochozoa</taxon>
        <taxon>Platyhelminthes</taxon>
        <taxon>Monogenea</taxon>
        <taxon>Monopisthocotylea</taxon>
        <taxon>Dactylogyridea</taxon>
        <taxon>Ancyrocephalidae</taxon>
        <taxon>Cichlidogyrus</taxon>
    </lineage>
</organism>
<sequence>MCLLISQLYTADWRGILHVLATVVLLKILHLTITNLVDRWHFRNLPGLRNDPIIGSSFQVKKAIKNKDPIDLLDNLCKRFENEPMWTLWIGLTPIVFIQSGATMQPILTSSSYLGKAYDEAKEFFGDGLFISSGKKWHTRRKLLTPAFHIDVIKSFKDQIHEHVMNTVEYIAKQDGAPFDIQARLGESTFANLLDTQFGFGGGWSSSLSQELRKEYFFALRTLLINHGCKTRSIACKIPILRYFTTIMATERKYKQTLIKITKTVIATKIEQRSKETVQPARLLNLLIDELEQPTSGITIEDVVDEVNAFVAAGFDTSTSALTWIFFQLALNQQVQDKLRKELLDKFRPEMVLSLDELNSLVYLECVVKECMRLYSPVPIVARRDHAIVVPVNDGKTFTLPANTEVRLLIGGVNKNKIAWGEDAELFDPERFLDPARDARNKHCFNFIPFSAGPRNCIGRRYAYFVIKAFMAHLLMNFRFKTHLTRDTVKLSLAGTLFAKDGLFVIAEKLV</sequence>
<dbReference type="PANTHER" id="PTHR24291">
    <property type="entry name" value="CYTOCHROME P450 FAMILY 4"/>
    <property type="match status" value="1"/>
</dbReference>
<dbReference type="PANTHER" id="PTHR24291:SF201">
    <property type="entry name" value="CYTOCHROME P450, FAMILY 4, SUBFAMILY B, POLYPEPTIDE 7"/>
    <property type="match status" value="1"/>
</dbReference>
<keyword evidence="2 3" id="KW-0408">Iron</keyword>
<dbReference type="InterPro" id="IPR017972">
    <property type="entry name" value="Cyt_P450_CS"/>
</dbReference>
<dbReference type="Gene3D" id="1.10.630.10">
    <property type="entry name" value="Cytochrome P450"/>
    <property type="match status" value="1"/>
</dbReference>